<dbReference type="GO" id="GO:0000166">
    <property type="term" value="F:nucleotide binding"/>
    <property type="evidence" value="ECO:0007669"/>
    <property type="project" value="UniProtKB-KW"/>
</dbReference>
<accession>A0A4R6XU19</accession>
<dbReference type="EMBL" id="SNZB01000001">
    <property type="protein sequence ID" value="TDR23472.1"/>
    <property type="molecule type" value="Genomic_DNA"/>
</dbReference>
<dbReference type="PANTHER" id="PTHR43747">
    <property type="entry name" value="FAD-BINDING PROTEIN"/>
    <property type="match status" value="1"/>
</dbReference>
<dbReference type="InterPro" id="IPR036188">
    <property type="entry name" value="FAD/NAD-bd_sf"/>
</dbReference>
<comment type="caution">
    <text evidence="3">The sequence shown here is derived from an EMBL/GenBank/DDBJ whole genome shotgun (WGS) entry which is preliminary data.</text>
</comment>
<dbReference type="SUPFAM" id="SSF51905">
    <property type="entry name" value="FAD/NAD(P)-binding domain"/>
    <property type="match status" value="1"/>
</dbReference>
<proteinExistence type="predicted"/>
<feature type="active site" evidence="1">
    <location>
        <position position="75"/>
    </location>
</feature>
<keyword evidence="2" id="KW-0274">FAD</keyword>
<dbReference type="OrthoDB" id="5751025at2"/>
<organism evidence="3 4">
    <name type="scientific">Marinicella litoralis</name>
    <dbReference type="NCBI Taxonomy" id="644220"/>
    <lineage>
        <taxon>Bacteria</taxon>
        <taxon>Pseudomonadati</taxon>
        <taxon>Pseudomonadota</taxon>
        <taxon>Gammaproteobacteria</taxon>
        <taxon>Lysobacterales</taxon>
        <taxon>Marinicellaceae</taxon>
        <taxon>Marinicella</taxon>
    </lineage>
</organism>
<evidence type="ECO:0000313" key="4">
    <source>
        <dbReference type="Proteomes" id="UP000295724"/>
    </source>
</evidence>
<feature type="binding site" evidence="2">
    <location>
        <position position="75"/>
    </location>
    <ligand>
        <name>7-chloro-L-tryptophan</name>
        <dbReference type="ChEBI" id="CHEBI:58713"/>
    </ligand>
</feature>
<dbReference type="Gene3D" id="3.50.50.60">
    <property type="entry name" value="FAD/NAD(P)-binding domain"/>
    <property type="match status" value="1"/>
</dbReference>
<dbReference type="GO" id="GO:0004497">
    <property type="term" value="F:monooxygenase activity"/>
    <property type="evidence" value="ECO:0007669"/>
    <property type="project" value="InterPro"/>
</dbReference>
<protein>
    <submittedName>
        <fullName evidence="3">Tryptophan halogenase</fullName>
    </submittedName>
</protein>
<keyword evidence="2" id="KW-0285">Flavoprotein</keyword>
<name>A0A4R6XU19_9GAMM</name>
<feature type="binding site" evidence="2">
    <location>
        <position position="342"/>
    </location>
    <ligand>
        <name>L-tryptophan</name>
        <dbReference type="ChEBI" id="CHEBI:57912"/>
    </ligand>
</feature>
<evidence type="ECO:0000256" key="2">
    <source>
        <dbReference type="PIRSR" id="PIRSR011396-2"/>
    </source>
</evidence>
<keyword evidence="4" id="KW-1185">Reference proteome</keyword>
<feature type="binding site" evidence="2">
    <location>
        <begin position="10"/>
        <end position="13"/>
    </location>
    <ligand>
        <name>FAD</name>
        <dbReference type="ChEBI" id="CHEBI:57692"/>
    </ligand>
</feature>
<dbReference type="InterPro" id="IPR033856">
    <property type="entry name" value="Trp_halogen"/>
</dbReference>
<dbReference type="RefSeq" id="WP_099017889.1">
    <property type="nucleotide sequence ID" value="NZ_NIHB01000001.1"/>
</dbReference>
<dbReference type="Proteomes" id="UP000295724">
    <property type="component" value="Unassembled WGS sequence"/>
</dbReference>
<reference evidence="3 4" key="1">
    <citation type="submission" date="2019-03" db="EMBL/GenBank/DDBJ databases">
        <title>Genomic Encyclopedia of Type Strains, Phase IV (KMG-IV): sequencing the most valuable type-strain genomes for metagenomic binning, comparative biology and taxonomic classification.</title>
        <authorList>
            <person name="Goeker M."/>
        </authorList>
    </citation>
    <scope>NUCLEOTIDE SEQUENCE [LARGE SCALE GENOMIC DNA]</scope>
    <source>
        <strain evidence="3 4">DSM 25488</strain>
    </source>
</reference>
<keyword evidence="2" id="KW-0547">Nucleotide-binding</keyword>
<feature type="binding site" evidence="2">
    <location>
        <position position="333"/>
    </location>
    <ligand>
        <name>FAD</name>
        <dbReference type="ChEBI" id="CHEBI:57692"/>
    </ligand>
</feature>
<evidence type="ECO:0000256" key="1">
    <source>
        <dbReference type="PIRSR" id="PIRSR011396-1"/>
    </source>
</evidence>
<gene>
    <name evidence="3" type="ORF">C8D91_0333</name>
</gene>
<sequence length="511" mass="58716">MIKNIVIVGGGTAGWMTAAALSRHLPEQCNVRLIESDQIATVGVGEATIPVIRTFNAGLGIDEQEFMRETNASFKLAIRFQNWGEIGEDYYHAFGYYGFPINDVSFHHYWMKMQQDPDIGGIHEYNMPYMACVDDKFEHKQFDNESIGSRYFYAYQFDATLYARYLRKWSEAKGVTRIEGKVTEVTQNNETGFVESVTLESGECIEGELFIDCSGFRALLLEKTHKIGYKDWSHWLPVNRAWAVSTAYENEDTPIPPYTRARALTAGWQWRIPLQNRTGDGNVFCDQYLSEDKALDQLLENIEGEPINEPRLLKFTTGKREKLWHKNCVGVGLSGGFLEPLESTSIALIQAAILLLIRNFPSKDFAPATENEFNRRMDIKYEESRNFIMLHYHMTRRNDSEFWNYCRTMKIPDELQHRIDVFRHSGHTAHKNSDLFIEHNWLQVMLGQGIKPDSYDPRVDVVDPQEVKRLMAQMRTDVAKAAKAMPTHNETLARYCAGELISNPLSKSSKQ</sequence>
<dbReference type="InterPro" id="IPR006905">
    <property type="entry name" value="Flavin_halogenase"/>
</dbReference>
<dbReference type="Pfam" id="PF04820">
    <property type="entry name" value="Trp_halogenase"/>
    <property type="match status" value="1"/>
</dbReference>
<feature type="binding site" evidence="2">
    <location>
        <position position="346"/>
    </location>
    <ligand>
        <name>L-tryptophan</name>
        <dbReference type="ChEBI" id="CHEBI:57912"/>
    </ligand>
</feature>
<dbReference type="PANTHER" id="PTHR43747:SF4">
    <property type="entry name" value="FLAVIN-DEPENDENT TRYPTOPHAN HALOGENASE"/>
    <property type="match status" value="1"/>
</dbReference>
<feature type="binding site" evidence="2">
    <location>
        <position position="182"/>
    </location>
    <ligand>
        <name>FAD</name>
        <dbReference type="ChEBI" id="CHEBI:57692"/>
    </ligand>
</feature>
<dbReference type="AlphaFoldDB" id="A0A4R6XU19"/>
<dbReference type="PIRSF" id="PIRSF011396">
    <property type="entry name" value="Trp_halogenase"/>
    <property type="match status" value="1"/>
</dbReference>
<evidence type="ECO:0000313" key="3">
    <source>
        <dbReference type="EMBL" id="TDR23472.1"/>
    </source>
</evidence>
<dbReference type="InterPro" id="IPR050816">
    <property type="entry name" value="Flavin-dep_Halogenase_NPB"/>
</dbReference>